<name>A0ABP7S245_9BACT</name>
<proteinExistence type="predicted"/>
<dbReference type="Proteomes" id="UP001500567">
    <property type="component" value="Unassembled WGS sequence"/>
</dbReference>
<evidence type="ECO:0000313" key="4">
    <source>
        <dbReference type="Proteomes" id="UP001500567"/>
    </source>
</evidence>
<keyword evidence="4" id="KW-1185">Reference proteome</keyword>
<accession>A0ABP7S245</accession>
<evidence type="ECO:0000313" key="3">
    <source>
        <dbReference type="EMBL" id="GAA4005441.1"/>
    </source>
</evidence>
<gene>
    <name evidence="3" type="ORF">GCM10022408_16490</name>
</gene>
<feature type="domain" description="Transposase IS4-like" evidence="2">
    <location>
        <begin position="16"/>
        <end position="165"/>
    </location>
</feature>
<sequence>MTGWLSTARCTKRRWAGKKTGPNPTDRGKGGVKRSLLTEARGIPVGLVLEGANRHDMKLTESTLTSLPPAAEAARQAHLAGGGEQGLCLDAGYDYTQVREIVAALGYTAHIRSRGEEAQVKKAGQKARRWVVERTRSWLNRFRHLLIRWAKKPENYLAMLHFACARITWYNCLFG</sequence>
<evidence type="ECO:0000256" key="1">
    <source>
        <dbReference type="SAM" id="MobiDB-lite"/>
    </source>
</evidence>
<dbReference type="PANTHER" id="PTHR30007:SF0">
    <property type="entry name" value="TRANSPOSASE"/>
    <property type="match status" value="1"/>
</dbReference>
<dbReference type="EMBL" id="BAABDJ010000013">
    <property type="protein sequence ID" value="GAA4005441.1"/>
    <property type="molecule type" value="Genomic_DNA"/>
</dbReference>
<dbReference type="NCBIfam" id="NF033580">
    <property type="entry name" value="transpos_IS5_3"/>
    <property type="match status" value="1"/>
</dbReference>
<organism evidence="3 4">
    <name type="scientific">Hymenobacter fastidiosus</name>
    <dbReference type="NCBI Taxonomy" id="486264"/>
    <lineage>
        <taxon>Bacteria</taxon>
        <taxon>Pseudomonadati</taxon>
        <taxon>Bacteroidota</taxon>
        <taxon>Cytophagia</taxon>
        <taxon>Cytophagales</taxon>
        <taxon>Hymenobacteraceae</taxon>
        <taxon>Hymenobacter</taxon>
    </lineage>
</organism>
<evidence type="ECO:0000259" key="2">
    <source>
        <dbReference type="Pfam" id="PF01609"/>
    </source>
</evidence>
<comment type="caution">
    <text evidence="3">The sequence shown here is derived from an EMBL/GenBank/DDBJ whole genome shotgun (WGS) entry which is preliminary data.</text>
</comment>
<dbReference type="Pfam" id="PF01609">
    <property type="entry name" value="DDE_Tnp_1"/>
    <property type="match status" value="1"/>
</dbReference>
<dbReference type="PANTHER" id="PTHR30007">
    <property type="entry name" value="PHP DOMAIN PROTEIN"/>
    <property type="match status" value="1"/>
</dbReference>
<feature type="region of interest" description="Disordered" evidence="1">
    <location>
        <begin position="13"/>
        <end position="34"/>
    </location>
</feature>
<reference evidence="4" key="1">
    <citation type="journal article" date="2019" name="Int. J. Syst. Evol. Microbiol.">
        <title>The Global Catalogue of Microorganisms (GCM) 10K type strain sequencing project: providing services to taxonomists for standard genome sequencing and annotation.</title>
        <authorList>
            <consortium name="The Broad Institute Genomics Platform"/>
            <consortium name="The Broad Institute Genome Sequencing Center for Infectious Disease"/>
            <person name="Wu L."/>
            <person name="Ma J."/>
        </authorList>
    </citation>
    <scope>NUCLEOTIDE SEQUENCE [LARGE SCALE GENOMIC DNA]</scope>
    <source>
        <strain evidence="4">JCM 17224</strain>
    </source>
</reference>
<dbReference type="InterPro" id="IPR002559">
    <property type="entry name" value="Transposase_11"/>
</dbReference>
<protein>
    <recommendedName>
        <fullName evidence="2">Transposase IS4-like domain-containing protein</fullName>
    </recommendedName>
</protein>